<evidence type="ECO:0000259" key="4">
    <source>
        <dbReference type="Pfam" id="PF00675"/>
    </source>
</evidence>
<dbReference type="PANTHER" id="PTHR11851:SF49">
    <property type="entry name" value="MITOCHONDRIAL-PROCESSING PEPTIDASE SUBUNIT ALPHA"/>
    <property type="match status" value="1"/>
</dbReference>
<feature type="domain" description="Peptidase M16 C-terminal" evidence="5">
    <location>
        <begin position="202"/>
        <end position="369"/>
    </location>
</feature>
<dbReference type="eggNOG" id="COG0612">
    <property type="taxonomic scope" value="Bacteria"/>
</dbReference>
<accession>Q029G5</accession>
<evidence type="ECO:0000256" key="3">
    <source>
        <dbReference type="SAM" id="SignalP"/>
    </source>
</evidence>
<dbReference type="OrthoDB" id="9811314at2"/>
<feature type="region of interest" description="Disordered" evidence="2">
    <location>
        <begin position="430"/>
        <end position="463"/>
    </location>
</feature>
<proteinExistence type="inferred from homology"/>
<dbReference type="AlphaFoldDB" id="Q029G5"/>
<evidence type="ECO:0000259" key="5">
    <source>
        <dbReference type="Pfam" id="PF05193"/>
    </source>
</evidence>
<dbReference type="FunCoup" id="Q029G5">
    <property type="interactions" value="166"/>
</dbReference>
<name>Q029G5_SOLUE</name>
<dbReference type="Pfam" id="PF00675">
    <property type="entry name" value="Peptidase_M16"/>
    <property type="match status" value="1"/>
</dbReference>
<dbReference type="KEGG" id="sus:Acid_1328"/>
<dbReference type="SUPFAM" id="SSF63411">
    <property type="entry name" value="LuxS/MPP-like metallohydrolase"/>
    <property type="match status" value="4"/>
</dbReference>
<dbReference type="InParanoid" id="Q029G5"/>
<dbReference type="InterPro" id="IPR007863">
    <property type="entry name" value="Peptidase_M16_C"/>
</dbReference>
<gene>
    <name evidence="6" type="ordered locus">Acid_1328</name>
</gene>
<organism evidence="6">
    <name type="scientific">Solibacter usitatus (strain Ellin6076)</name>
    <dbReference type="NCBI Taxonomy" id="234267"/>
    <lineage>
        <taxon>Bacteria</taxon>
        <taxon>Pseudomonadati</taxon>
        <taxon>Acidobacteriota</taxon>
        <taxon>Terriglobia</taxon>
        <taxon>Bryobacterales</taxon>
        <taxon>Solibacteraceae</taxon>
        <taxon>Candidatus Solibacter</taxon>
    </lineage>
</organism>
<feature type="region of interest" description="Disordered" evidence="2">
    <location>
        <begin position="685"/>
        <end position="710"/>
    </location>
</feature>
<evidence type="ECO:0000256" key="2">
    <source>
        <dbReference type="SAM" id="MobiDB-lite"/>
    </source>
</evidence>
<feature type="chain" id="PRO_5004163462" evidence="3">
    <location>
        <begin position="27"/>
        <end position="889"/>
    </location>
</feature>
<dbReference type="STRING" id="234267.Acid_1328"/>
<feature type="compositionally biased region" description="Polar residues" evidence="2">
    <location>
        <begin position="700"/>
        <end position="710"/>
    </location>
</feature>
<comment type="similarity">
    <text evidence="1">Belongs to the peptidase M16 family.</text>
</comment>
<dbReference type="GO" id="GO:0046872">
    <property type="term" value="F:metal ion binding"/>
    <property type="evidence" value="ECO:0007669"/>
    <property type="project" value="InterPro"/>
</dbReference>
<dbReference type="PANTHER" id="PTHR11851">
    <property type="entry name" value="METALLOPROTEASE"/>
    <property type="match status" value="1"/>
</dbReference>
<dbReference type="InterPro" id="IPR050361">
    <property type="entry name" value="MPP/UQCRC_Complex"/>
</dbReference>
<feature type="signal peptide" evidence="3">
    <location>
        <begin position="1"/>
        <end position="26"/>
    </location>
</feature>
<dbReference type="EMBL" id="CP000473">
    <property type="protein sequence ID" value="ABJ82321.1"/>
    <property type="molecule type" value="Genomic_DNA"/>
</dbReference>
<reference evidence="6" key="1">
    <citation type="submission" date="2006-10" db="EMBL/GenBank/DDBJ databases">
        <title>Complete sequence of Solibacter usitatus Ellin6076.</title>
        <authorList>
            <consortium name="US DOE Joint Genome Institute"/>
            <person name="Copeland A."/>
            <person name="Lucas S."/>
            <person name="Lapidus A."/>
            <person name="Barry K."/>
            <person name="Detter J.C."/>
            <person name="Glavina del Rio T."/>
            <person name="Hammon N."/>
            <person name="Israni S."/>
            <person name="Dalin E."/>
            <person name="Tice H."/>
            <person name="Pitluck S."/>
            <person name="Thompson L.S."/>
            <person name="Brettin T."/>
            <person name="Bruce D."/>
            <person name="Han C."/>
            <person name="Tapia R."/>
            <person name="Gilna P."/>
            <person name="Schmutz J."/>
            <person name="Larimer F."/>
            <person name="Land M."/>
            <person name="Hauser L."/>
            <person name="Kyrpides N."/>
            <person name="Mikhailova N."/>
            <person name="Janssen P.H."/>
            <person name="Kuske C.R."/>
            <person name="Richardson P."/>
        </authorList>
    </citation>
    <scope>NUCLEOTIDE SEQUENCE</scope>
    <source>
        <strain evidence="6">Ellin6076</strain>
    </source>
</reference>
<evidence type="ECO:0000313" key="6">
    <source>
        <dbReference type="EMBL" id="ABJ82321.1"/>
    </source>
</evidence>
<dbReference type="InterPro" id="IPR011765">
    <property type="entry name" value="Pept_M16_N"/>
</dbReference>
<dbReference type="InterPro" id="IPR011249">
    <property type="entry name" value="Metalloenz_LuxS/M16"/>
</dbReference>
<dbReference type="Pfam" id="PF05193">
    <property type="entry name" value="Peptidase_M16_C"/>
    <property type="match status" value="2"/>
</dbReference>
<sequence length="889" mass="95704" precursor="true">MIATTRRFLSRAFLGAVAVCGLVLTAAPKPVQEVSRATLDNGLRVVIVRNSLAPVVTTVMNYLVGSNDAPEGFPGTAHALEHMMFRGSPELSADQLANIAAAMGGDFNADTQQSITRYFFTVPKQDLEVALHIESIRMGDLLASDALWEHERGAIEQEVAGDVSDPEYVLYTKLLSAMFRGTAYEHDALGTRASFDATTGGMLKKFYESWYAPNNAILVICGDVDAAATMATVKDLFGAIPAKTLPARHRVELEPIKPETLQLATDLPYGLAVAAFRWPGSKSPDFAAAQVLADVLGSERGGLRDLVPRGQALSASFSFDSFQEATLAYAQAAFPAGGDGAGLLRQVREVLAGIAKNGVAEELIDAAKRHETADAEFKKNSIADLAMFWSEAVALEGRQSPSDDIEAIQKVTADDVRRVARRLLSPEESMSAILRPQASGKPVSTSSFGKPESFASPDKPAAPLPEWAQKVNQLSIPVSNVHPQITTLSNGLRLIVQPVTASDTVSVFGRVQNIGLKDSKGQEGVDEVLDELLSYGTVSLDRAGFQKALDDIGANENAGADFSLEVPASEFDRGVALLAENQLHPALPASAFKTVQRQFAERMAGEGQSAAYLAEHTLESALLPKNDPDLRHATSRSVSSLSLKDVRNYYKRAFQPDLTTIVVVGNITPERAREVIERNFGSWKSHGSRRRAVPPAVAANQPSSTEVPNDSRVQADVTLAETLPVPRTDPDYYTLNLGSQVLGGAFYASRLSRDLRENSGLVYSVSSSLEAESTRAFYVISYGCDPRNVAKVRAIVQRDLKEMQTTAVPEETLKQAKVLLLKQVPLSEASVRSIAEGLISSAVNGLPLNEPIVAANMYAKVTAEQVQAAFAKWIRPNDFVEVIEGPSAK</sequence>
<keyword evidence="3" id="KW-0732">Signal</keyword>
<feature type="domain" description="Peptidase M16 C-terminal" evidence="5">
    <location>
        <begin position="640"/>
        <end position="817"/>
    </location>
</feature>
<feature type="domain" description="Peptidase M16 N-terminal" evidence="4">
    <location>
        <begin position="44"/>
        <end position="191"/>
    </location>
</feature>
<protein>
    <submittedName>
        <fullName evidence="6">Peptidase M16 domain protein</fullName>
    </submittedName>
</protein>
<evidence type="ECO:0000256" key="1">
    <source>
        <dbReference type="ARBA" id="ARBA00007261"/>
    </source>
</evidence>
<dbReference type="HOGENOM" id="CLU_007487_2_0_0"/>
<dbReference type="Gene3D" id="3.30.830.10">
    <property type="entry name" value="Metalloenzyme, LuxS/M16 peptidase-like"/>
    <property type="match status" value="4"/>
</dbReference>